<keyword evidence="1" id="KW-0472">Membrane</keyword>
<reference evidence="3" key="1">
    <citation type="journal article" date="2020" name="MBio">
        <title>Horizontal gene transfer to a defensive symbiont with a reduced genome amongst a multipartite beetle microbiome.</title>
        <authorList>
            <person name="Waterworth S.C."/>
            <person name="Florez L.V."/>
            <person name="Rees E.R."/>
            <person name="Hertweck C."/>
            <person name="Kaltenpoth M."/>
            <person name="Kwan J.C."/>
        </authorList>
    </citation>
    <scope>NUCLEOTIDE SEQUENCE [LARGE SCALE GENOMIC DNA]</scope>
</reference>
<evidence type="ECO:0000313" key="2">
    <source>
        <dbReference type="EMBL" id="KAF1015810.1"/>
    </source>
</evidence>
<keyword evidence="1" id="KW-1133">Transmembrane helix</keyword>
<organism evidence="2 3">
    <name type="scientific">Stenotrophomonas maltophilia</name>
    <name type="common">Pseudomonas maltophilia</name>
    <name type="synonym">Xanthomonas maltophilia</name>
    <dbReference type="NCBI Taxonomy" id="40324"/>
    <lineage>
        <taxon>Bacteria</taxon>
        <taxon>Pseudomonadati</taxon>
        <taxon>Pseudomonadota</taxon>
        <taxon>Gammaproteobacteria</taxon>
        <taxon>Lysobacterales</taxon>
        <taxon>Lysobacteraceae</taxon>
        <taxon>Stenotrophomonas</taxon>
        <taxon>Stenotrophomonas maltophilia group</taxon>
    </lineage>
</organism>
<protein>
    <submittedName>
        <fullName evidence="2">Uncharacterized protein</fullName>
    </submittedName>
</protein>
<keyword evidence="1" id="KW-0812">Transmembrane</keyword>
<evidence type="ECO:0000256" key="1">
    <source>
        <dbReference type="SAM" id="Phobius"/>
    </source>
</evidence>
<dbReference type="Proteomes" id="UP000487117">
    <property type="component" value="Unassembled WGS sequence"/>
</dbReference>
<feature type="transmembrane region" description="Helical" evidence="1">
    <location>
        <begin position="20"/>
        <end position="40"/>
    </location>
</feature>
<comment type="caution">
    <text evidence="2">The sequence shown here is derived from an EMBL/GenBank/DDBJ whole genome shotgun (WGS) entry which is preliminary data.</text>
</comment>
<sequence>MDATPSLPQLQRSLNRLRWMVVGLAVLVAALAAATSWLALQRHAPMHVDALTTHRLQVLDDRGVVRVEITQDGAADGRRSRAAGLTVFDRTGAERGGFTTYDDGGVGIALDAPLGKGEDHLRDRLGLTVNAEGSSQLLLSDNLTRGVVRLRAEGDGGGGLDTFKWDMQSNLLQTRTITFDGDQRTRQPIGEPQ</sequence>
<evidence type="ECO:0000313" key="3">
    <source>
        <dbReference type="Proteomes" id="UP000487117"/>
    </source>
</evidence>
<dbReference type="AlphaFoldDB" id="A0A7V8FH81"/>
<dbReference type="EMBL" id="WNDS01000002">
    <property type="protein sequence ID" value="KAF1015810.1"/>
    <property type="molecule type" value="Genomic_DNA"/>
</dbReference>
<proteinExistence type="predicted"/>
<gene>
    <name evidence="2" type="ORF">GAK31_01289</name>
</gene>
<name>A0A7V8FH81_STEMA</name>
<accession>A0A7V8FH81</accession>